<keyword evidence="5" id="KW-1185">Reference proteome</keyword>
<gene>
    <name evidence="4" type="ORF">CASFOL_006276</name>
</gene>
<dbReference type="Pfam" id="PF03195">
    <property type="entry name" value="LOB"/>
    <property type="match status" value="1"/>
</dbReference>
<dbReference type="AlphaFoldDB" id="A0ABD3E5Y2"/>
<evidence type="ECO:0000259" key="3">
    <source>
        <dbReference type="PROSITE" id="PS50891"/>
    </source>
</evidence>
<reference evidence="5" key="1">
    <citation type="journal article" date="2024" name="IScience">
        <title>Strigolactones Initiate the Formation of Haustorium-like Structures in Castilleja.</title>
        <authorList>
            <person name="Buerger M."/>
            <person name="Peterson D."/>
            <person name="Chory J."/>
        </authorList>
    </citation>
    <scope>NUCLEOTIDE SEQUENCE [LARGE SCALE GENOMIC DNA]</scope>
</reference>
<proteinExistence type="inferred from homology"/>
<dbReference type="PROSITE" id="PS50891">
    <property type="entry name" value="LOB"/>
    <property type="match status" value="1"/>
</dbReference>
<evidence type="ECO:0000313" key="5">
    <source>
        <dbReference type="Proteomes" id="UP001632038"/>
    </source>
</evidence>
<evidence type="ECO:0000256" key="1">
    <source>
        <dbReference type="ARBA" id="ARBA00005474"/>
    </source>
</evidence>
<feature type="coiled-coil region" evidence="2">
    <location>
        <begin position="86"/>
        <end position="116"/>
    </location>
</feature>
<feature type="domain" description="LOB" evidence="3">
    <location>
        <begin position="9"/>
        <end position="110"/>
    </location>
</feature>
<accession>A0ABD3E5Y2</accession>
<protein>
    <recommendedName>
        <fullName evidence="3">LOB domain-containing protein</fullName>
    </recommendedName>
</protein>
<dbReference type="EMBL" id="JAVIJP010000007">
    <property type="protein sequence ID" value="KAL3649873.1"/>
    <property type="molecule type" value="Genomic_DNA"/>
</dbReference>
<comment type="caution">
    <text evidence="4">The sequence shown here is derived from an EMBL/GenBank/DDBJ whole genome shotgun (WGS) entry which is preliminary data.</text>
</comment>
<comment type="similarity">
    <text evidence="1">Belongs to the LOB domain-containing protein family.</text>
</comment>
<evidence type="ECO:0000313" key="4">
    <source>
        <dbReference type="EMBL" id="KAL3649873.1"/>
    </source>
</evidence>
<evidence type="ECO:0000256" key="2">
    <source>
        <dbReference type="SAM" id="Coils"/>
    </source>
</evidence>
<organism evidence="4 5">
    <name type="scientific">Castilleja foliolosa</name>
    <dbReference type="NCBI Taxonomy" id="1961234"/>
    <lineage>
        <taxon>Eukaryota</taxon>
        <taxon>Viridiplantae</taxon>
        <taxon>Streptophyta</taxon>
        <taxon>Embryophyta</taxon>
        <taxon>Tracheophyta</taxon>
        <taxon>Spermatophyta</taxon>
        <taxon>Magnoliopsida</taxon>
        <taxon>eudicotyledons</taxon>
        <taxon>Gunneridae</taxon>
        <taxon>Pentapetalae</taxon>
        <taxon>asterids</taxon>
        <taxon>lamiids</taxon>
        <taxon>Lamiales</taxon>
        <taxon>Orobanchaceae</taxon>
        <taxon>Pedicularideae</taxon>
        <taxon>Castillejinae</taxon>
        <taxon>Castilleja</taxon>
    </lineage>
</organism>
<name>A0ABD3E5Y2_9LAMI</name>
<dbReference type="PANTHER" id="PTHR31301">
    <property type="entry name" value="LOB DOMAIN-CONTAINING PROTEIN 4-RELATED"/>
    <property type="match status" value="1"/>
</dbReference>
<dbReference type="PANTHER" id="PTHR31301:SF103">
    <property type="entry name" value="LOB DOMAIN-CONTAINING PROTEIN 5-RELATED"/>
    <property type="match status" value="1"/>
</dbReference>
<sequence length="119" mass="13966">MNVDNEFQTTCAVCRHQRRGCEENCVYAMYFPAERAEDFENVHALFGINTAMKIISSVEEKDRFTTAETLFLEAKLRKQNPVHGPVEEEMRLQEQIEKAKNELEKVRRQIMHFQQNKGS</sequence>
<dbReference type="Proteomes" id="UP001632038">
    <property type="component" value="Unassembled WGS sequence"/>
</dbReference>
<dbReference type="InterPro" id="IPR004883">
    <property type="entry name" value="LOB"/>
</dbReference>
<keyword evidence="2" id="KW-0175">Coiled coil</keyword>